<feature type="transmembrane region" description="Helical" evidence="5">
    <location>
        <begin position="50"/>
        <end position="71"/>
    </location>
</feature>
<reference evidence="6 7" key="1">
    <citation type="submission" date="2019-12" db="EMBL/GenBank/DDBJ databases">
        <title>Isolation and characterization of three novel carbon monoxide-oxidizing members of Halobacteria from salione crusts and soils.</title>
        <authorList>
            <person name="Myers M.R."/>
            <person name="King G.M."/>
        </authorList>
    </citation>
    <scope>NUCLEOTIDE SEQUENCE [LARGE SCALE GENOMIC DNA]</scope>
    <source>
        <strain evidence="6 7">WSH3</strain>
    </source>
</reference>
<feature type="transmembrane region" description="Helical" evidence="5">
    <location>
        <begin position="77"/>
        <end position="100"/>
    </location>
</feature>
<dbReference type="Proteomes" id="UP000466535">
    <property type="component" value="Unassembled WGS sequence"/>
</dbReference>
<evidence type="ECO:0000256" key="5">
    <source>
        <dbReference type="SAM" id="Phobius"/>
    </source>
</evidence>
<sequence length="113" mass="12035">MTTTDMETQKGDTLIASLVHAIGLFSGLFGLVFVYLLSDDKFVERNARNALNWHIPLSALTVGIVLIGLAVSELAGVVLAVSAGVVTVSVALLASVRAYYGEAWPYPFVPQLL</sequence>
<dbReference type="Pfam" id="PF09685">
    <property type="entry name" value="MamF_MmsF"/>
    <property type="match status" value="1"/>
</dbReference>
<gene>
    <name evidence="6" type="ORF">GRX03_15340</name>
</gene>
<evidence type="ECO:0000256" key="1">
    <source>
        <dbReference type="ARBA" id="ARBA00004141"/>
    </source>
</evidence>
<proteinExistence type="predicted"/>
<keyword evidence="2 5" id="KW-0812">Transmembrane</keyword>
<dbReference type="OrthoDB" id="187449at2157"/>
<name>A0A6B0TBG4_9EURY</name>
<dbReference type="InterPro" id="IPR019109">
    <property type="entry name" value="MamF_MmsF"/>
</dbReference>
<evidence type="ECO:0000256" key="4">
    <source>
        <dbReference type="ARBA" id="ARBA00023136"/>
    </source>
</evidence>
<feature type="transmembrane region" description="Helical" evidence="5">
    <location>
        <begin position="14"/>
        <end position="38"/>
    </location>
</feature>
<comment type="subcellular location">
    <subcellularLocation>
        <location evidence="1">Membrane</location>
        <topology evidence="1">Multi-pass membrane protein</topology>
    </subcellularLocation>
</comment>
<dbReference type="EMBL" id="WUUT01000007">
    <property type="protein sequence ID" value="MXR52973.1"/>
    <property type="molecule type" value="Genomic_DNA"/>
</dbReference>
<dbReference type="AlphaFoldDB" id="A0A6B0TBG4"/>
<protein>
    <submittedName>
        <fullName evidence="6">DUF4870 domain-containing protein</fullName>
    </submittedName>
</protein>
<comment type="caution">
    <text evidence="6">The sequence shown here is derived from an EMBL/GenBank/DDBJ whole genome shotgun (WGS) entry which is preliminary data.</text>
</comment>
<evidence type="ECO:0000256" key="3">
    <source>
        <dbReference type="ARBA" id="ARBA00022989"/>
    </source>
</evidence>
<evidence type="ECO:0000313" key="7">
    <source>
        <dbReference type="Proteomes" id="UP000466535"/>
    </source>
</evidence>
<keyword evidence="7" id="KW-1185">Reference proteome</keyword>
<evidence type="ECO:0000256" key="2">
    <source>
        <dbReference type="ARBA" id="ARBA00022692"/>
    </source>
</evidence>
<organism evidence="6 7">
    <name type="scientific">Halovenus carboxidivorans</name>
    <dbReference type="NCBI Taxonomy" id="2692199"/>
    <lineage>
        <taxon>Archaea</taxon>
        <taxon>Methanobacteriati</taxon>
        <taxon>Methanobacteriota</taxon>
        <taxon>Stenosarchaea group</taxon>
        <taxon>Halobacteria</taxon>
        <taxon>Halobacteriales</taxon>
        <taxon>Haloarculaceae</taxon>
        <taxon>Halovenus</taxon>
    </lineage>
</organism>
<accession>A0A6B0TBG4</accession>
<evidence type="ECO:0000313" key="6">
    <source>
        <dbReference type="EMBL" id="MXR52973.1"/>
    </source>
</evidence>
<keyword evidence="4 5" id="KW-0472">Membrane</keyword>
<keyword evidence="3 5" id="KW-1133">Transmembrane helix</keyword>
<dbReference type="RefSeq" id="WP_159765161.1">
    <property type="nucleotide sequence ID" value="NZ_WUUT01000007.1"/>
</dbReference>